<dbReference type="Pfam" id="PF01757">
    <property type="entry name" value="Acyl_transf_3"/>
    <property type="match status" value="1"/>
</dbReference>
<organism evidence="4 5">
    <name type="scientific">Flexivirga alba</name>
    <dbReference type="NCBI Taxonomy" id="702742"/>
    <lineage>
        <taxon>Bacteria</taxon>
        <taxon>Bacillati</taxon>
        <taxon>Actinomycetota</taxon>
        <taxon>Actinomycetes</taxon>
        <taxon>Micrococcales</taxon>
        <taxon>Dermacoccaceae</taxon>
        <taxon>Flexivirga</taxon>
    </lineage>
</organism>
<feature type="transmembrane region" description="Helical" evidence="2">
    <location>
        <begin position="352"/>
        <end position="373"/>
    </location>
</feature>
<reference evidence="5" key="1">
    <citation type="journal article" date="2019" name="Int. J. Syst. Evol. Microbiol.">
        <title>The Global Catalogue of Microorganisms (GCM) 10K type strain sequencing project: providing services to taxonomists for standard genome sequencing and annotation.</title>
        <authorList>
            <consortium name="The Broad Institute Genomics Platform"/>
            <consortium name="The Broad Institute Genome Sequencing Center for Infectious Disease"/>
            <person name="Wu L."/>
            <person name="Ma J."/>
        </authorList>
    </citation>
    <scope>NUCLEOTIDE SEQUENCE [LARGE SCALE GENOMIC DNA]</scope>
    <source>
        <strain evidence="5">CCUG 58127</strain>
    </source>
</reference>
<feature type="transmembrane region" description="Helical" evidence="2">
    <location>
        <begin position="248"/>
        <end position="268"/>
    </location>
</feature>
<keyword evidence="4" id="KW-0808">Transferase</keyword>
<dbReference type="RefSeq" id="WP_382404841.1">
    <property type="nucleotide sequence ID" value="NZ_JBHSWH010000001.1"/>
</dbReference>
<protein>
    <submittedName>
        <fullName evidence="4">Acyltransferase family protein</fullName>
        <ecNumber evidence="4">2.3.-.-</ecNumber>
    </submittedName>
</protein>
<feature type="transmembrane region" description="Helical" evidence="2">
    <location>
        <begin position="226"/>
        <end position="242"/>
    </location>
</feature>
<feature type="transmembrane region" description="Helical" evidence="2">
    <location>
        <begin position="127"/>
        <end position="148"/>
    </location>
</feature>
<evidence type="ECO:0000256" key="2">
    <source>
        <dbReference type="SAM" id="Phobius"/>
    </source>
</evidence>
<feature type="domain" description="Acyltransferase 3" evidence="3">
    <location>
        <begin position="58"/>
        <end position="370"/>
    </location>
</feature>
<keyword evidence="2" id="KW-1133">Transmembrane helix</keyword>
<feature type="transmembrane region" description="Helical" evidence="2">
    <location>
        <begin position="97"/>
        <end position="115"/>
    </location>
</feature>
<evidence type="ECO:0000313" key="4">
    <source>
        <dbReference type="EMBL" id="MFC6705690.1"/>
    </source>
</evidence>
<dbReference type="InterPro" id="IPR002656">
    <property type="entry name" value="Acyl_transf_3_dom"/>
</dbReference>
<keyword evidence="5" id="KW-1185">Reference proteome</keyword>
<comment type="caution">
    <text evidence="4">The sequence shown here is derived from an EMBL/GenBank/DDBJ whole genome shotgun (WGS) entry which is preliminary data.</text>
</comment>
<keyword evidence="2" id="KW-0812">Transmembrane</keyword>
<dbReference type="GO" id="GO:0016746">
    <property type="term" value="F:acyltransferase activity"/>
    <property type="evidence" value="ECO:0007669"/>
    <property type="project" value="UniProtKB-KW"/>
</dbReference>
<dbReference type="EMBL" id="JBHSWH010000001">
    <property type="protein sequence ID" value="MFC6705690.1"/>
    <property type="molecule type" value="Genomic_DNA"/>
</dbReference>
<keyword evidence="2" id="KW-0472">Membrane</keyword>
<dbReference type="EC" id="2.3.-.-" evidence="4"/>
<dbReference type="PANTHER" id="PTHR23028">
    <property type="entry name" value="ACETYLTRANSFERASE"/>
    <property type="match status" value="1"/>
</dbReference>
<gene>
    <name evidence="4" type="ORF">ACFQDH_10535</name>
</gene>
<name>A0ABW2AG55_9MICO</name>
<dbReference type="InterPro" id="IPR050879">
    <property type="entry name" value="Acyltransferase_3"/>
</dbReference>
<evidence type="ECO:0000259" key="3">
    <source>
        <dbReference type="Pfam" id="PF01757"/>
    </source>
</evidence>
<evidence type="ECO:0000313" key="5">
    <source>
        <dbReference type="Proteomes" id="UP001596298"/>
    </source>
</evidence>
<feature type="transmembrane region" description="Helical" evidence="2">
    <location>
        <begin position="197"/>
        <end position="219"/>
    </location>
</feature>
<keyword evidence="4" id="KW-0012">Acyltransferase</keyword>
<evidence type="ECO:0000256" key="1">
    <source>
        <dbReference type="SAM" id="MobiDB-lite"/>
    </source>
</evidence>
<sequence length="439" mass="47583">MQNPRDREPVVVARPYRWHALHRCGLQGGCNGDNERNFRFGRDSSWGPSIGQGLSDSNNALNFIRLALASAVIVAHTWPVGGFGTAPRFAGMDSGEWAVAGFFSLSGFLIAGSRLRLPFGGFLLRRALRIFPGFWACLVVVAFGFAPLSVAVGVPGSWSVGDGLRHVAVNLALQVREFNVGSTIRNNPLALAWDGSLWTLFFEFGSYLVVGALLGIALFRRRTATCFAAVIVLTTVAYYVAMSEHITSFYLVNGLNLATSFVAGVLLFAVKDRLPISRALFALSVVALAVIGFCGLPRLLVAIPFAYGLLYLGATLPTRIGTKNDVSYGVYVYAFPVQQFLAARHLQHDGKLVFMVVAFILTLPLAWLSWLLIERPGMNLRRKLGRRDSRSPSAMAAPVIPDEAADHTQLPDAAPQQTSAHTVLRGGPEPGFSPPQPPF</sequence>
<proteinExistence type="predicted"/>
<feature type="transmembrane region" description="Helical" evidence="2">
    <location>
        <begin position="63"/>
        <end position="85"/>
    </location>
</feature>
<accession>A0ABW2AG55</accession>
<dbReference type="Proteomes" id="UP001596298">
    <property type="component" value="Unassembled WGS sequence"/>
</dbReference>
<feature type="region of interest" description="Disordered" evidence="1">
    <location>
        <begin position="384"/>
        <end position="439"/>
    </location>
</feature>
<feature type="transmembrane region" description="Helical" evidence="2">
    <location>
        <begin position="280"/>
        <end position="307"/>
    </location>
</feature>